<evidence type="ECO:0000259" key="1">
    <source>
        <dbReference type="Pfam" id="PF13456"/>
    </source>
</evidence>
<keyword evidence="3" id="KW-1185">Reference proteome</keyword>
<dbReference type="GO" id="GO:0004523">
    <property type="term" value="F:RNA-DNA hybrid ribonuclease activity"/>
    <property type="evidence" value="ECO:0007669"/>
    <property type="project" value="InterPro"/>
</dbReference>
<protein>
    <recommendedName>
        <fullName evidence="1">RNase H type-1 domain-containing protein</fullName>
    </recommendedName>
</protein>
<accession>B9S3R2</accession>
<reference evidence="3" key="1">
    <citation type="journal article" date="2010" name="Nat. Biotechnol.">
        <title>Draft genome sequence of the oilseed species Ricinus communis.</title>
        <authorList>
            <person name="Chan A.P."/>
            <person name="Crabtree J."/>
            <person name="Zhao Q."/>
            <person name="Lorenzi H."/>
            <person name="Orvis J."/>
            <person name="Puiu D."/>
            <person name="Melake-Berhan A."/>
            <person name="Jones K.M."/>
            <person name="Redman J."/>
            <person name="Chen G."/>
            <person name="Cahoon E.B."/>
            <person name="Gedil M."/>
            <person name="Stanke M."/>
            <person name="Haas B.J."/>
            <person name="Wortman J.R."/>
            <person name="Fraser-Liggett C.M."/>
            <person name="Ravel J."/>
            <person name="Rabinowicz P.D."/>
        </authorList>
    </citation>
    <scope>NUCLEOTIDE SEQUENCE [LARGE SCALE GENOMIC DNA]</scope>
    <source>
        <strain evidence="3">cv. Hale</strain>
    </source>
</reference>
<dbReference type="InParanoid" id="B9S3R2"/>
<feature type="domain" description="RNase H type-1" evidence="1">
    <location>
        <begin position="105"/>
        <end position="174"/>
    </location>
</feature>
<name>B9S3R2_RICCO</name>
<proteinExistence type="predicted"/>
<sequence length="181" mass="20264">MTFGGRGMALVVRYEMMRGCHDSNPRVTMAVPKGLEGTVISYYSSFLVVGQFKIKIVNGKYEQPSMFNWDKVWSLKLWRNRNNIVWSQKAKSVGAILTVASLALIFFRDHEGSFIASFQQLFLSSLSPREAEAIGVKEALSWLKNKGVDRVIMESDAKSTNSIAYKLAKGSNSLSGLVEWL</sequence>
<dbReference type="InterPro" id="IPR002156">
    <property type="entry name" value="RNaseH_domain"/>
</dbReference>
<dbReference type="EMBL" id="EQ973861">
    <property type="protein sequence ID" value="EEF41767.1"/>
    <property type="molecule type" value="Genomic_DNA"/>
</dbReference>
<gene>
    <name evidence="2" type="ORF">RCOM_1554090</name>
</gene>
<dbReference type="AlphaFoldDB" id="B9S3R2"/>
<evidence type="ECO:0000313" key="3">
    <source>
        <dbReference type="Proteomes" id="UP000008311"/>
    </source>
</evidence>
<dbReference type="Pfam" id="PF13456">
    <property type="entry name" value="RVT_3"/>
    <property type="match status" value="1"/>
</dbReference>
<dbReference type="Proteomes" id="UP000008311">
    <property type="component" value="Unassembled WGS sequence"/>
</dbReference>
<evidence type="ECO:0000313" key="2">
    <source>
        <dbReference type="EMBL" id="EEF41767.1"/>
    </source>
</evidence>
<dbReference type="GO" id="GO:0003676">
    <property type="term" value="F:nucleic acid binding"/>
    <property type="evidence" value="ECO:0007669"/>
    <property type="project" value="InterPro"/>
</dbReference>
<organism evidence="2 3">
    <name type="scientific">Ricinus communis</name>
    <name type="common">Castor bean</name>
    <dbReference type="NCBI Taxonomy" id="3988"/>
    <lineage>
        <taxon>Eukaryota</taxon>
        <taxon>Viridiplantae</taxon>
        <taxon>Streptophyta</taxon>
        <taxon>Embryophyta</taxon>
        <taxon>Tracheophyta</taxon>
        <taxon>Spermatophyta</taxon>
        <taxon>Magnoliopsida</taxon>
        <taxon>eudicotyledons</taxon>
        <taxon>Gunneridae</taxon>
        <taxon>Pentapetalae</taxon>
        <taxon>rosids</taxon>
        <taxon>fabids</taxon>
        <taxon>Malpighiales</taxon>
        <taxon>Euphorbiaceae</taxon>
        <taxon>Acalyphoideae</taxon>
        <taxon>Acalypheae</taxon>
        <taxon>Ricinus</taxon>
    </lineage>
</organism>